<proteinExistence type="predicted"/>
<gene>
    <name evidence="1" type="ORF">RYX45_23220</name>
</gene>
<dbReference type="AlphaFoldDB" id="A0AAJ2U6F8"/>
<name>A0AAJ2U6F8_ALKPS</name>
<feature type="non-terminal residue" evidence="1">
    <location>
        <position position="1"/>
    </location>
</feature>
<evidence type="ECO:0000313" key="2">
    <source>
        <dbReference type="Proteomes" id="UP001285636"/>
    </source>
</evidence>
<evidence type="ECO:0000313" key="1">
    <source>
        <dbReference type="EMBL" id="MDV2888077.1"/>
    </source>
</evidence>
<dbReference type="Proteomes" id="UP001285636">
    <property type="component" value="Unassembled WGS sequence"/>
</dbReference>
<accession>A0AAJ2U6F8</accession>
<sequence length="86" mass="10039">MKKSLDKSSRPGKYKIDVNKPFNIEGNKEKRLRKNTKLIQKSYSLGDSKYFWVTNLETDLDYQISARLAYSGTKANVWVHNNQILD</sequence>
<reference evidence="1" key="1">
    <citation type="submission" date="2023-10" db="EMBL/GenBank/DDBJ databases">
        <title>Screening of Alkalihalophilus pseudofirmusBZ-TG-HK211 and Its Alleviation of Salt Stress on Rapeseed Growth.</title>
        <authorList>
            <person name="Zhao B."/>
            <person name="Guo T."/>
        </authorList>
    </citation>
    <scope>NUCLEOTIDE SEQUENCE</scope>
    <source>
        <strain evidence="1">BZ-TG-HK211</strain>
    </source>
</reference>
<protein>
    <submittedName>
        <fullName evidence="1">Uncharacterized protein</fullName>
    </submittedName>
</protein>
<organism evidence="1 2">
    <name type="scientific">Alkalihalophilus pseudofirmus</name>
    <name type="common">Bacillus pseudofirmus</name>
    <dbReference type="NCBI Taxonomy" id="79885"/>
    <lineage>
        <taxon>Bacteria</taxon>
        <taxon>Bacillati</taxon>
        <taxon>Bacillota</taxon>
        <taxon>Bacilli</taxon>
        <taxon>Bacillales</taxon>
        <taxon>Bacillaceae</taxon>
        <taxon>Alkalihalophilus</taxon>
    </lineage>
</organism>
<comment type="caution">
    <text evidence="1">The sequence shown here is derived from an EMBL/GenBank/DDBJ whole genome shotgun (WGS) entry which is preliminary data.</text>
</comment>
<dbReference type="EMBL" id="JAWJAY010000898">
    <property type="protein sequence ID" value="MDV2888077.1"/>
    <property type="molecule type" value="Genomic_DNA"/>
</dbReference>
<feature type="non-terminal residue" evidence="1">
    <location>
        <position position="86"/>
    </location>
</feature>